<evidence type="ECO:0000313" key="1">
    <source>
        <dbReference type="EMBL" id="ABD33265.1"/>
    </source>
</evidence>
<name>Q2HRK8_MEDTR</name>
<dbReference type="AlphaFoldDB" id="Q2HRK8"/>
<accession>Q2HRK8</accession>
<protein>
    <submittedName>
        <fullName evidence="1">Uncharacterized protein</fullName>
    </submittedName>
</protein>
<reference evidence="1" key="1">
    <citation type="submission" date="2005-04" db="EMBL/GenBank/DDBJ databases">
        <authorList>
            <person name="Town C.D."/>
        </authorList>
    </citation>
    <scope>NUCLEOTIDE SEQUENCE</scope>
</reference>
<sequence>MEKVSRLKKCLKKLFLTGIKFRANNIIKLKLIFLKDKYREGAREALRVSPHRSVLGSIPTVKIISSGFQDSRRKTEM</sequence>
<reference evidence="1" key="2">
    <citation type="submission" date="2007-03" db="EMBL/GenBank/DDBJ databases">
        <authorList>
            <consortium name="The International Medicago Genome Annotation Group"/>
        </authorList>
    </citation>
    <scope>NUCLEOTIDE SEQUENCE</scope>
</reference>
<dbReference type="EMBL" id="AC158501">
    <property type="protein sequence ID" value="ABD33265.1"/>
    <property type="molecule type" value="Genomic_DNA"/>
</dbReference>
<organism evidence="1">
    <name type="scientific">Medicago truncatula</name>
    <name type="common">Barrel medic</name>
    <name type="synonym">Medicago tribuloides</name>
    <dbReference type="NCBI Taxonomy" id="3880"/>
    <lineage>
        <taxon>Eukaryota</taxon>
        <taxon>Viridiplantae</taxon>
        <taxon>Streptophyta</taxon>
        <taxon>Embryophyta</taxon>
        <taxon>Tracheophyta</taxon>
        <taxon>Spermatophyta</taxon>
        <taxon>Magnoliopsida</taxon>
        <taxon>eudicotyledons</taxon>
        <taxon>Gunneridae</taxon>
        <taxon>Pentapetalae</taxon>
        <taxon>rosids</taxon>
        <taxon>fabids</taxon>
        <taxon>Fabales</taxon>
        <taxon>Fabaceae</taxon>
        <taxon>Papilionoideae</taxon>
        <taxon>50 kb inversion clade</taxon>
        <taxon>NPAAA clade</taxon>
        <taxon>Hologalegina</taxon>
        <taxon>IRL clade</taxon>
        <taxon>Trifolieae</taxon>
        <taxon>Medicago</taxon>
    </lineage>
</organism>
<proteinExistence type="predicted"/>
<gene>
    <name evidence="1" type="ORF">MtrDRAFT_AC158501g2v2</name>
</gene>